<organism evidence="2 3">
    <name type="scientific">Alteribacter lacisalsi</name>
    <dbReference type="NCBI Taxonomy" id="2045244"/>
    <lineage>
        <taxon>Bacteria</taxon>
        <taxon>Bacillati</taxon>
        <taxon>Bacillota</taxon>
        <taxon>Bacilli</taxon>
        <taxon>Bacillales</taxon>
        <taxon>Bacillaceae</taxon>
        <taxon>Alteribacter</taxon>
    </lineage>
</organism>
<keyword evidence="1" id="KW-0732">Signal</keyword>
<accession>A0A2W0H566</accession>
<proteinExistence type="predicted"/>
<evidence type="ECO:0000256" key="1">
    <source>
        <dbReference type="SAM" id="SignalP"/>
    </source>
</evidence>
<feature type="signal peptide" evidence="1">
    <location>
        <begin position="1"/>
        <end position="19"/>
    </location>
</feature>
<dbReference type="Proteomes" id="UP000248066">
    <property type="component" value="Unassembled WGS sequence"/>
</dbReference>
<reference evidence="2 3" key="1">
    <citation type="submission" date="2017-10" db="EMBL/GenBank/DDBJ databases">
        <title>Bacillus sp. nov., a halophilic bacterium isolated from a Yangshapao Lake.</title>
        <authorList>
            <person name="Wang H."/>
        </authorList>
    </citation>
    <scope>NUCLEOTIDE SEQUENCE [LARGE SCALE GENOMIC DNA]</scope>
    <source>
        <strain evidence="2 3">YSP-3</strain>
    </source>
</reference>
<dbReference type="PROSITE" id="PS51257">
    <property type="entry name" value="PROKAR_LIPOPROTEIN"/>
    <property type="match status" value="1"/>
</dbReference>
<dbReference type="AlphaFoldDB" id="A0A2W0H566"/>
<dbReference type="RefSeq" id="WP_110520914.1">
    <property type="nucleotide sequence ID" value="NZ_PDOF01000002.1"/>
</dbReference>
<name>A0A2W0H566_9BACI</name>
<sequence length="267" mass="30882">MKRLFAYITGAAAIMLASACSEDASGSEPDFSGNLLNAYQITGMATVFIEDNVSGTDFDPDILRSRHDEVLDDYELEAYRITFDDETTIIFADTGEEITYDTEEERMYTPYFLSLGQEVSVKVREDFEPVISTHLSSRSPYEWSLIPIYTAETIEVGNVSIDTLISMYSFTDYYDHTPVIQVLSFMDDSLYSEDRQHIHEKFYDYFSQDQHVVYSQVGGEENLMFFDHLFDEFPHYLVLEDEELIYETGDLDDIFRFLDDDLGLEKN</sequence>
<dbReference type="OrthoDB" id="2864445at2"/>
<gene>
    <name evidence="2" type="ORF">CR205_14975</name>
</gene>
<evidence type="ECO:0000313" key="3">
    <source>
        <dbReference type="Proteomes" id="UP000248066"/>
    </source>
</evidence>
<protein>
    <submittedName>
        <fullName evidence="2">Uncharacterized protein</fullName>
    </submittedName>
</protein>
<feature type="chain" id="PRO_5039654116" evidence="1">
    <location>
        <begin position="20"/>
        <end position="267"/>
    </location>
</feature>
<dbReference type="EMBL" id="PDOF01000002">
    <property type="protein sequence ID" value="PYZ96973.1"/>
    <property type="molecule type" value="Genomic_DNA"/>
</dbReference>
<comment type="caution">
    <text evidence="2">The sequence shown here is derived from an EMBL/GenBank/DDBJ whole genome shotgun (WGS) entry which is preliminary data.</text>
</comment>
<evidence type="ECO:0000313" key="2">
    <source>
        <dbReference type="EMBL" id="PYZ96973.1"/>
    </source>
</evidence>
<keyword evidence="3" id="KW-1185">Reference proteome</keyword>